<dbReference type="Proteomes" id="UP001055439">
    <property type="component" value="Chromosome 8"/>
</dbReference>
<proteinExistence type="predicted"/>
<name>A0A9E7KU71_9LILI</name>
<reference evidence="1" key="1">
    <citation type="submission" date="2022-05" db="EMBL/GenBank/DDBJ databases">
        <title>The Musa troglodytarum L. genome provides insights into the mechanism of non-climacteric behaviour and enrichment of carotenoids.</title>
        <authorList>
            <person name="Wang J."/>
        </authorList>
    </citation>
    <scope>NUCLEOTIDE SEQUENCE</scope>
    <source>
        <tissue evidence="1">Leaf</tissue>
    </source>
</reference>
<evidence type="ECO:0000313" key="2">
    <source>
        <dbReference type="Proteomes" id="UP001055439"/>
    </source>
</evidence>
<protein>
    <submittedName>
        <fullName evidence="1">Uncharacterized protein</fullName>
    </submittedName>
</protein>
<dbReference type="PANTHER" id="PTHR46050">
    <property type="entry name" value="TPR REPEAT-CONTAINING THIOREDOXIN"/>
    <property type="match status" value="1"/>
</dbReference>
<sequence length="222" mass="24997">MEEQGKKKGKVEEVLCSFHDEHEQIHIPVYLIHAYVDAIGRLHVGRSCEGCSSRAIPVTQQEAQALQFHASKSIRRNQFISAGLNTILFRISTVLSQCSPVLLVFALQAEALLKLHGHEETTSPTVLHQSRASMSPYNFLELLQTRTSSWSEHRLTGRQEGWRGQRRWRHGGPLGSTHEKKEVMISMSAEACMGYGEDVNHDAHTALLLCNRAACWCKAREL</sequence>
<dbReference type="InterPro" id="IPR044534">
    <property type="entry name" value="TTL1-4"/>
</dbReference>
<dbReference type="AlphaFoldDB" id="A0A9E7KU71"/>
<keyword evidence="2" id="KW-1185">Reference proteome</keyword>
<dbReference type="GO" id="GO:0005737">
    <property type="term" value="C:cytoplasm"/>
    <property type="evidence" value="ECO:0007669"/>
    <property type="project" value="TreeGrafter"/>
</dbReference>
<gene>
    <name evidence="1" type="ORF">MUK42_33184</name>
</gene>
<dbReference type="OrthoDB" id="2335338at2759"/>
<dbReference type="EMBL" id="CP097510">
    <property type="protein sequence ID" value="URE32107.1"/>
    <property type="molecule type" value="Genomic_DNA"/>
</dbReference>
<evidence type="ECO:0000313" key="1">
    <source>
        <dbReference type="EMBL" id="URE32107.1"/>
    </source>
</evidence>
<organism evidence="1 2">
    <name type="scientific">Musa troglodytarum</name>
    <name type="common">fe'i banana</name>
    <dbReference type="NCBI Taxonomy" id="320322"/>
    <lineage>
        <taxon>Eukaryota</taxon>
        <taxon>Viridiplantae</taxon>
        <taxon>Streptophyta</taxon>
        <taxon>Embryophyta</taxon>
        <taxon>Tracheophyta</taxon>
        <taxon>Spermatophyta</taxon>
        <taxon>Magnoliopsida</taxon>
        <taxon>Liliopsida</taxon>
        <taxon>Zingiberales</taxon>
        <taxon>Musaceae</taxon>
        <taxon>Musa</taxon>
    </lineage>
</organism>
<dbReference type="PANTHER" id="PTHR46050:SF7">
    <property type="entry name" value="TETRATRICOPEPTIDE REPEAT (TPR)-LIKE SUPERFAMILY PROTEIN"/>
    <property type="match status" value="1"/>
</dbReference>
<accession>A0A9E7KU71</accession>